<dbReference type="Gene3D" id="1.20.5.2950">
    <property type="match status" value="1"/>
</dbReference>
<accession>A0A0F8ZTY8</accession>
<gene>
    <name evidence="2" type="ORF">LCGC14_2929760</name>
</gene>
<evidence type="ECO:0000256" key="1">
    <source>
        <dbReference type="SAM" id="Coils"/>
    </source>
</evidence>
<name>A0A0F8ZTY8_9ZZZZ</name>
<comment type="caution">
    <text evidence="2">The sequence shown here is derived from an EMBL/GenBank/DDBJ whole genome shotgun (WGS) entry which is preliminary data.</text>
</comment>
<dbReference type="EMBL" id="LAZR01058451">
    <property type="protein sequence ID" value="KKK69864.1"/>
    <property type="molecule type" value="Genomic_DNA"/>
</dbReference>
<feature type="non-terminal residue" evidence="2">
    <location>
        <position position="118"/>
    </location>
</feature>
<evidence type="ECO:0000313" key="2">
    <source>
        <dbReference type="EMBL" id="KKK69864.1"/>
    </source>
</evidence>
<sequence>MTDKQVRIMDAIQEKETELKVKVIEAKKKAETKVASARKETAKIREEAHLRAEQEVKTLVSEGLAQANIQEKEILASNKSSVSSLKKLSKKNFAAAIDIVMRAVTSQDFIESRKPEQE</sequence>
<organism evidence="2">
    <name type="scientific">marine sediment metagenome</name>
    <dbReference type="NCBI Taxonomy" id="412755"/>
    <lineage>
        <taxon>unclassified sequences</taxon>
        <taxon>metagenomes</taxon>
        <taxon>ecological metagenomes</taxon>
    </lineage>
</organism>
<dbReference type="AlphaFoldDB" id="A0A0F8ZTY8"/>
<protein>
    <submittedName>
        <fullName evidence="2">Uncharacterized protein</fullName>
    </submittedName>
</protein>
<keyword evidence="1" id="KW-0175">Coiled coil</keyword>
<feature type="coiled-coil region" evidence="1">
    <location>
        <begin position="9"/>
        <end position="47"/>
    </location>
</feature>
<proteinExistence type="predicted"/>
<reference evidence="2" key="1">
    <citation type="journal article" date="2015" name="Nature">
        <title>Complex archaea that bridge the gap between prokaryotes and eukaryotes.</title>
        <authorList>
            <person name="Spang A."/>
            <person name="Saw J.H."/>
            <person name="Jorgensen S.L."/>
            <person name="Zaremba-Niedzwiedzka K."/>
            <person name="Martijn J."/>
            <person name="Lind A.E."/>
            <person name="van Eijk R."/>
            <person name="Schleper C."/>
            <person name="Guy L."/>
            <person name="Ettema T.J."/>
        </authorList>
    </citation>
    <scope>NUCLEOTIDE SEQUENCE</scope>
</reference>